<keyword evidence="1" id="KW-0812">Transmembrane</keyword>
<comment type="caution">
    <text evidence="2">The sequence shown here is derived from an EMBL/GenBank/DDBJ whole genome shotgun (WGS) entry which is preliminary data.</text>
</comment>
<organism evidence="2 3">
    <name type="scientific">Enterococcus camelliae</name>
    <dbReference type="NCBI Taxonomy" id="453959"/>
    <lineage>
        <taxon>Bacteria</taxon>
        <taxon>Bacillati</taxon>
        <taxon>Bacillota</taxon>
        <taxon>Bacilli</taxon>
        <taxon>Lactobacillales</taxon>
        <taxon>Enterococcaceae</taxon>
        <taxon>Enterococcus</taxon>
    </lineage>
</organism>
<name>A0ABW5TJV6_9ENTE</name>
<keyword evidence="1" id="KW-1133">Transmembrane helix</keyword>
<evidence type="ECO:0000256" key="1">
    <source>
        <dbReference type="SAM" id="Phobius"/>
    </source>
</evidence>
<feature type="transmembrane region" description="Helical" evidence="1">
    <location>
        <begin position="171"/>
        <end position="202"/>
    </location>
</feature>
<feature type="transmembrane region" description="Helical" evidence="1">
    <location>
        <begin position="28"/>
        <end position="47"/>
    </location>
</feature>
<evidence type="ECO:0000313" key="2">
    <source>
        <dbReference type="EMBL" id="MFD2729565.1"/>
    </source>
</evidence>
<feature type="transmembrane region" description="Helical" evidence="1">
    <location>
        <begin position="346"/>
        <end position="365"/>
    </location>
</feature>
<evidence type="ECO:0000313" key="3">
    <source>
        <dbReference type="Proteomes" id="UP001597427"/>
    </source>
</evidence>
<feature type="transmembrane region" description="Helical" evidence="1">
    <location>
        <begin position="59"/>
        <end position="77"/>
    </location>
</feature>
<feature type="transmembrane region" description="Helical" evidence="1">
    <location>
        <begin position="377"/>
        <end position="395"/>
    </location>
</feature>
<dbReference type="EMBL" id="JBHUMO010000056">
    <property type="protein sequence ID" value="MFD2729565.1"/>
    <property type="molecule type" value="Genomic_DNA"/>
</dbReference>
<dbReference type="InterPro" id="IPR010288">
    <property type="entry name" value="EcsB_ABC"/>
</dbReference>
<dbReference type="Proteomes" id="UP001597427">
    <property type="component" value="Unassembled WGS sequence"/>
</dbReference>
<accession>A0ABW5TJV6</accession>
<keyword evidence="3" id="KW-1185">Reference proteome</keyword>
<feature type="transmembrane region" description="Helical" evidence="1">
    <location>
        <begin position="103"/>
        <end position="124"/>
    </location>
</feature>
<proteinExistence type="predicted"/>
<protein>
    <submittedName>
        <fullName evidence="2">ABC transporter permease</fullName>
    </submittedName>
</protein>
<feature type="transmembrane region" description="Helical" evidence="1">
    <location>
        <begin position="281"/>
        <end position="299"/>
    </location>
</feature>
<sequence>MNAFFQTRMHAHQKRIQRYLKYVFNDHFALLMTFLLGAAGLSYSNWLKSIDASFIYGKWLLVIVWGLAVTMGCFASLTQPADQVFLLPKEAQMRSYLTSARRYSYYLPMGVAVLIIGAGMPLYVVVTQKSFWLFFLFLLLFGLLKGSQLYLQQLLFFQGTNQLHKTLAIAFWLFNFLAWLTAIFVTPFVGVLLAVLFFLFIVQRTWVRLNAPLDWETLIATEQKRLYRMYRFINLFTDVPQITATVKRRKYADPLLRWIPRDQKHTYTYLYLRRLIRGTEYSGLVIRLLFLGGLSLWFVDEWWLILLVSIVWLYLIGFQLFPLAQQFQYLSLAQMYPITRKTQLQSFQKVVGATLLVATFILGIIGGFNELTGLSRMGIWLGMLSFDGFFCYLYLPMRLTKRLQPIQ</sequence>
<reference evidence="3" key="1">
    <citation type="journal article" date="2019" name="Int. J. Syst. Evol. Microbiol.">
        <title>The Global Catalogue of Microorganisms (GCM) 10K type strain sequencing project: providing services to taxonomists for standard genome sequencing and annotation.</title>
        <authorList>
            <consortium name="The Broad Institute Genomics Platform"/>
            <consortium name="The Broad Institute Genome Sequencing Center for Infectious Disease"/>
            <person name="Wu L."/>
            <person name="Ma J."/>
        </authorList>
    </citation>
    <scope>NUCLEOTIDE SEQUENCE [LARGE SCALE GENOMIC DNA]</scope>
    <source>
        <strain evidence="3">TISTR 932</strain>
    </source>
</reference>
<feature type="transmembrane region" description="Helical" evidence="1">
    <location>
        <begin position="305"/>
        <end position="325"/>
    </location>
</feature>
<keyword evidence="1" id="KW-0472">Membrane</keyword>
<gene>
    <name evidence="2" type="ORF">ACFSR0_09045</name>
</gene>
<dbReference type="Pfam" id="PF05975">
    <property type="entry name" value="EcsB"/>
    <property type="match status" value="1"/>
</dbReference>
<dbReference type="PIRSF" id="PIRSF037259">
    <property type="entry name" value="EcsB_ABC"/>
    <property type="match status" value="1"/>
</dbReference>
<feature type="transmembrane region" description="Helical" evidence="1">
    <location>
        <begin position="131"/>
        <end position="151"/>
    </location>
</feature>
<dbReference type="RefSeq" id="WP_379982049.1">
    <property type="nucleotide sequence ID" value="NZ_JBHUMO010000056.1"/>
</dbReference>